<accession>A0A498KT35</accession>
<organism evidence="1 2">
    <name type="scientific">Halorientalis pallida</name>
    <dbReference type="NCBI Taxonomy" id="2479928"/>
    <lineage>
        <taxon>Archaea</taxon>
        <taxon>Methanobacteriati</taxon>
        <taxon>Methanobacteriota</taxon>
        <taxon>Stenosarchaea group</taxon>
        <taxon>Halobacteria</taxon>
        <taxon>Halobacteriales</taxon>
        <taxon>Haloarculaceae</taxon>
        <taxon>Halorientalis</taxon>
    </lineage>
</organism>
<protein>
    <recommendedName>
        <fullName evidence="3">MarR family protein</fullName>
    </recommendedName>
</protein>
<dbReference type="OrthoDB" id="238039at2157"/>
<name>A0A498KT35_9EURY</name>
<sequence>MSEPALTPFERALLSELADDPSSPAELAISLNTDLSTVLDTTGALQKRGFLDRQGFGTCRLTDQGEAVI</sequence>
<dbReference type="SUPFAM" id="SSF46785">
    <property type="entry name" value="Winged helix' DNA-binding domain"/>
    <property type="match status" value="1"/>
</dbReference>
<dbReference type="EMBL" id="RDFA01000005">
    <property type="protein sequence ID" value="RXK47878.1"/>
    <property type="molecule type" value="Genomic_DNA"/>
</dbReference>
<dbReference type="Proteomes" id="UP000289691">
    <property type="component" value="Unassembled WGS sequence"/>
</dbReference>
<gene>
    <name evidence="1" type="ORF">EAF64_14650</name>
</gene>
<dbReference type="Gene3D" id="1.10.10.10">
    <property type="entry name" value="Winged helix-like DNA-binding domain superfamily/Winged helix DNA-binding domain"/>
    <property type="match status" value="1"/>
</dbReference>
<dbReference type="RefSeq" id="WP_129069729.1">
    <property type="nucleotide sequence ID" value="NZ_RDFA01000005.1"/>
</dbReference>
<comment type="caution">
    <text evidence="1">The sequence shown here is derived from an EMBL/GenBank/DDBJ whole genome shotgun (WGS) entry which is preliminary data.</text>
</comment>
<reference evidence="1 2" key="1">
    <citation type="submission" date="2019-01" db="EMBL/GenBank/DDBJ databases">
        <title>Halorientalis sp. F13-25 a new haloarchaeum isolated from hypersaline water.</title>
        <authorList>
            <person name="Ana D.-V."/>
            <person name="Cristina S.-P."/>
            <person name="Antonio V."/>
        </authorList>
    </citation>
    <scope>NUCLEOTIDE SEQUENCE [LARGE SCALE GENOMIC DNA]</scope>
    <source>
        <strain evidence="1 2">F13-25</strain>
    </source>
</reference>
<evidence type="ECO:0000313" key="1">
    <source>
        <dbReference type="EMBL" id="RXK47878.1"/>
    </source>
</evidence>
<dbReference type="InterPro" id="IPR036390">
    <property type="entry name" value="WH_DNA-bd_sf"/>
</dbReference>
<dbReference type="InterPro" id="IPR036388">
    <property type="entry name" value="WH-like_DNA-bd_sf"/>
</dbReference>
<keyword evidence="2" id="KW-1185">Reference proteome</keyword>
<dbReference type="AlphaFoldDB" id="A0A498KT35"/>
<evidence type="ECO:0008006" key="3">
    <source>
        <dbReference type="Google" id="ProtNLM"/>
    </source>
</evidence>
<evidence type="ECO:0000313" key="2">
    <source>
        <dbReference type="Proteomes" id="UP000289691"/>
    </source>
</evidence>
<proteinExistence type="predicted"/>